<dbReference type="SUPFAM" id="SSF53335">
    <property type="entry name" value="S-adenosyl-L-methionine-dependent methyltransferases"/>
    <property type="match status" value="1"/>
</dbReference>
<dbReference type="PANTHER" id="PTHR12787:SF0">
    <property type="entry name" value="RIBOSOMAL RNA-PROCESSING PROTEIN 8"/>
    <property type="match status" value="1"/>
</dbReference>
<dbReference type="GO" id="GO:0005730">
    <property type="term" value="C:nucleolus"/>
    <property type="evidence" value="ECO:0007669"/>
    <property type="project" value="UniProtKB-SubCell"/>
</dbReference>
<comment type="similarity">
    <text evidence="1">Belongs to the methyltransferase superfamily. RRP8 family.</text>
</comment>
<comment type="function">
    <text evidence="1">Probable methyltransferase required to silence rDNA.</text>
</comment>
<dbReference type="EC" id="2.1.1.-" evidence="1"/>
<name>S6BGW5_BABBO</name>
<protein>
    <recommendedName>
        <fullName evidence="1">Ribosomal RNA-processing protein 8</fullName>
        <ecNumber evidence="1">2.1.1.-</ecNumber>
    </recommendedName>
</protein>
<accession>S6BGW5</accession>
<dbReference type="PANTHER" id="PTHR12787">
    <property type="entry name" value="RIBOSOMAL RNA-PROCESSING PROTEIN 8"/>
    <property type="match status" value="1"/>
</dbReference>
<evidence type="ECO:0000256" key="1">
    <source>
        <dbReference type="RuleBase" id="RU365074"/>
    </source>
</evidence>
<dbReference type="GO" id="GO:0032259">
    <property type="term" value="P:methylation"/>
    <property type="evidence" value="ECO:0007669"/>
    <property type="project" value="UniProtKB-KW"/>
</dbReference>
<dbReference type="InterPro" id="IPR007823">
    <property type="entry name" value="RRP8"/>
</dbReference>
<dbReference type="GO" id="GO:0008168">
    <property type="term" value="F:methyltransferase activity"/>
    <property type="evidence" value="ECO:0007669"/>
    <property type="project" value="UniProtKB-KW"/>
</dbReference>
<comment type="subcellular location">
    <subcellularLocation>
        <location evidence="1">Nucleus</location>
        <location evidence="1">Nucleolus</location>
    </subcellularLocation>
</comment>
<sequence>MGKDWPLFIREATRCLKVGGILKIVEVSSRFTDINKFNDFFNLIGYNNEEEMEHDEHDIFTFFQFRLQTKQKTIPGDIYSKISDVLLPCLYKRR</sequence>
<dbReference type="Pfam" id="PF05148">
    <property type="entry name" value="Methyltransf_8"/>
    <property type="match status" value="1"/>
</dbReference>
<keyword evidence="1" id="KW-0808">Transferase</keyword>
<keyword evidence="1" id="KW-0489">Methyltransferase</keyword>
<keyword evidence="1" id="KW-0698">rRNA processing</keyword>
<dbReference type="VEuPathDB" id="PiroplasmaDB:BBOV_IV007900"/>
<evidence type="ECO:0000313" key="2">
    <source>
        <dbReference type="EMBL" id="BAN65419.1"/>
    </source>
</evidence>
<organism evidence="2">
    <name type="scientific">Babesia bovis</name>
    <dbReference type="NCBI Taxonomy" id="5865"/>
    <lineage>
        <taxon>Eukaryota</taxon>
        <taxon>Sar</taxon>
        <taxon>Alveolata</taxon>
        <taxon>Apicomplexa</taxon>
        <taxon>Aconoidasida</taxon>
        <taxon>Piroplasmida</taxon>
        <taxon>Babesiidae</taxon>
        <taxon>Babesia</taxon>
    </lineage>
</organism>
<dbReference type="GO" id="GO:0006364">
    <property type="term" value="P:rRNA processing"/>
    <property type="evidence" value="ECO:0007669"/>
    <property type="project" value="UniProtKB-UniRule"/>
</dbReference>
<keyword evidence="1" id="KW-0539">Nucleus</keyword>
<dbReference type="InterPro" id="IPR029063">
    <property type="entry name" value="SAM-dependent_MTases_sf"/>
</dbReference>
<keyword evidence="1" id="KW-0949">S-adenosyl-L-methionine</keyword>
<gene>
    <name evidence="2" type="primary">BBOV_IV007900</name>
</gene>
<dbReference type="EMBL" id="AK441625">
    <property type="protein sequence ID" value="BAN65419.1"/>
    <property type="molecule type" value="mRNA"/>
</dbReference>
<proteinExistence type="evidence at transcript level"/>
<dbReference type="AlphaFoldDB" id="S6BGW5"/>
<reference evidence="2" key="1">
    <citation type="journal article" date="2014" name="BMC Genomics">
        <title>The Babesia bovis gene and promoter model: an update from full-length EST analysis.</title>
        <authorList>
            <person name="Yamagishi J."/>
            <person name="Wakaguri H."/>
            <person name="Yokoyama N."/>
            <person name="Yamashita R."/>
            <person name="Suzuki Y."/>
            <person name="Xuan X."/>
            <person name="Igarashi I."/>
        </authorList>
    </citation>
    <scope>NUCLEOTIDE SEQUENCE</scope>
    <source>
        <strain evidence="2">Texas</strain>
    </source>
</reference>
<dbReference type="Gene3D" id="3.40.50.150">
    <property type="entry name" value="Vaccinia Virus protein VP39"/>
    <property type="match status" value="1"/>
</dbReference>